<keyword evidence="5" id="KW-0012">Acyltransferase</keyword>
<keyword evidence="4" id="KW-0472">Membrane</keyword>
<proteinExistence type="inferred from homology"/>
<dbReference type="GO" id="GO:0016020">
    <property type="term" value="C:membrane"/>
    <property type="evidence" value="ECO:0007669"/>
    <property type="project" value="UniProtKB-SubCell"/>
</dbReference>
<accession>A0A2Z6P287</accession>
<dbReference type="EMBL" id="DF974784">
    <property type="protein sequence ID" value="GAU50494.1"/>
    <property type="molecule type" value="Genomic_DNA"/>
</dbReference>
<protein>
    <recommendedName>
        <fullName evidence="6">Tafazzin family protein</fullName>
    </recommendedName>
</protein>
<evidence type="ECO:0000256" key="2">
    <source>
        <dbReference type="ARBA" id="ARBA00022679"/>
    </source>
</evidence>
<dbReference type="OrthoDB" id="193467at2759"/>
<evidence type="ECO:0000313" key="8">
    <source>
        <dbReference type="Proteomes" id="UP000242715"/>
    </source>
</evidence>
<keyword evidence="3" id="KW-0443">Lipid metabolism</keyword>
<sequence length="58" mass="6279">MVDAPFSHPKVYGLEKLHSALLERPKGKPLLTVSNHVASMDDPLVIASLLPPHVLLDA</sequence>
<dbReference type="AlphaFoldDB" id="A0A2Z6P287"/>
<evidence type="ECO:0000256" key="5">
    <source>
        <dbReference type="ARBA" id="ARBA00023315"/>
    </source>
</evidence>
<evidence type="ECO:0000256" key="4">
    <source>
        <dbReference type="ARBA" id="ARBA00023136"/>
    </source>
</evidence>
<gene>
    <name evidence="7" type="ORF">TSUD_409720</name>
</gene>
<comment type="similarity">
    <text evidence="6">Belongs to the taffazin family.</text>
</comment>
<dbReference type="PANTHER" id="PTHR12497:SF0">
    <property type="entry name" value="TAFAZZIN"/>
    <property type="match status" value="1"/>
</dbReference>
<evidence type="ECO:0000256" key="1">
    <source>
        <dbReference type="ARBA" id="ARBA00004170"/>
    </source>
</evidence>
<dbReference type="InterPro" id="IPR000872">
    <property type="entry name" value="Tafazzin"/>
</dbReference>
<dbReference type="GO" id="GO:0006644">
    <property type="term" value="P:phospholipid metabolic process"/>
    <property type="evidence" value="ECO:0007669"/>
    <property type="project" value="InterPro"/>
</dbReference>
<organism evidence="7 8">
    <name type="scientific">Trifolium subterraneum</name>
    <name type="common">Subterranean clover</name>
    <dbReference type="NCBI Taxonomy" id="3900"/>
    <lineage>
        <taxon>Eukaryota</taxon>
        <taxon>Viridiplantae</taxon>
        <taxon>Streptophyta</taxon>
        <taxon>Embryophyta</taxon>
        <taxon>Tracheophyta</taxon>
        <taxon>Spermatophyta</taxon>
        <taxon>Magnoliopsida</taxon>
        <taxon>eudicotyledons</taxon>
        <taxon>Gunneridae</taxon>
        <taxon>Pentapetalae</taxon>
        <taxon>rosids</taxon>
        <taxon>fabids</taxon>
        <taxon>Fabales</taxon>
        <taxon>Fabaceae</taxon>
        <taxon>Papilionoideae</taxon>
        <taxon>50 kb inversion clade</taxon>
        <taxon>NPAAA clade</taxon>
        <taxon>Hologalegina</taxon>
        <taxon>IRL clade</taxon>
        <taxon>Trifolieae</taxon>
        <taxon>Trifolium</taxon>
    </lineage>
</organism>
<dbReference type="PANTHER" id="PTHR12497">
    <property type="entry name" value="TAZ PROTEIN TAFAZZIN"/>
    <property type="match status" value="1"/>
</dbReference>
<dbReference type="Proteomes" id="UP000242715">
    <property type="component" value="Unassembled WGS sequence"/>
</dbReference>
<reference evidence="8" key="1">
    <citation type="journal article" date="2017" name="Front. Plant Sci.">
        <title>Climate Clever Clovers: New Paradigm to Reduce the Environmental Footprint of Ruminants by Breeding Low Methanogenic Forages Utilizing Haplotype Variation.</title>
        <authorList>
            <person name="Kaur P."/>
            <person name="Appels R."/>
            <person name="Bayer P.E."/>
            <person name="Keeble-Gagnere G."/>
            <person name="Wang J."/>
            <person name="Hirakawa H."/>
            <person name="Shirasawa K."/>
            <person name="Vercoe P."/>
            <person name="Stefanova K."/>
            <person name="Durmic Z."/>
            <person name="Nichols P."/>
            <person name="Revell C."/>
            <person name="Isobe S.N."/>
            <person name="Edwards D."/>
            <person name="Erskine W."/>
        </authorList>
    </citation>
    <scope>NUCLEOTIDE SEQUENCE [LARGE SCALE GENOMIC DNA]</scope>
    <source>
        <strain evidence="8">cv. Daliak</strain>
    </source>
</reference>
<comment type="subcellular location">
    <subcellularLocation>
        <location evidence="1">Membrane</location>
        <topology evidence="1">Peripheral membrane protein</topology>
    </subcellularLocation>
</comment>
<name>A0A2Z6P287_TRISU</name>
<dbReference type="GO" id="GO:0008374">
    <property type="term" value="F:O-acyltransferase activity"/>
    <property type="evidence" value="ECO:0007669"/>
    <property type="project" value="TreeGrafter"/>
</dbReference>
<evidence type="ECO:0000256" key="3">
    <source>
        <dbReference type="ARBA" id="ARBA00023098"/>
    </source>
</evidence>
<keyword evidence="8" id="KW-1185">Reference proteome</keyword>
<keyword evidence="2" id="KW-0808">Transferase</keyword>
<evidence type="ECO:0000313" key="7">
    <source>
        <dbReference type="EMBL" id="GAU50494.1"/>
    </source>
</evidence>
<evidence type="ECO:0000256" key="6">
    <source>
        <dbReference type="RuleBase" id="RU365062"/>
    </source>
</evidence>